<evidence type="ECO:0000256" key="3">
    <source>
        <dbReference type="ARBA" id="ARBA00022679"/>
    </source>
</evidence>
<feature type="active site" description="Proton acceptor" evidence="9">
    <location>
        <position position="344"/>
    </location>
</feature>
<dbReference type="GO" id="GO:0006635">
    <property type="term" value="P:fatty acid beta-oxidation"/>
    <property type="evidence" value="ECO:0007669"/>
    <property type="project" value="TreeGrafter"/>
</dbReference>
<gene>
    <name evidence="13" type="primary">thlA</name>
    <name evidence="13" type="ORF">KL86DPRO_40136</name>
</gene>
<keyword evidence="6" id="KW-0443">Lipid metabolism</keyword>
<dbReference type="AlphaFoldDB" id="A0A212KAF7"/>
<keyword evidence="4" id="KW-0276">Fatty acid metabolism</keyword>
<protein>
    <submittedName>
        <fullName evidence="13">Acetyl-CoA acetyltransferase</fullName>
        <ecNumber evidence="13">2.3.1.9</ecNumber>
    </submittedName>
</protein>
<feature type="active site" description="Acyl-thioester intermediate" evidence="9">
    <location>
        <position position="88"/>
    </location>
</feature>
<dbReference type="PIRSF" id="PIRSF000429">
    <property type="entry name" value="Ac-CoA_Ac_transf"/>
    <property type="match status" value="1"/>
</dbReference>
<dbReference type="InterPro" id="IPR020617">
    <property type="entry name" value="Thiolase_C"/>
</dbReference>
<dbReference type="EC" id="2.3.1.9" evidence="13"/>
<evidence type="ECO:0000259" key="12">
    <source>
        <dbReference type="Pfam" id="PF02803"/>
    </source>
</evidence>
<evidence type="ECO:0000256" key="2">
    <source>
        <dbReference type="ARBA" id="ARBA00010982"/>
    </source>
</evidence>
<accession>A0A212KAF7</accession>
<dbReference type="InterPro" id="IPR016039">
    <property type="entry name" value="Thiolase-like"/>
</dbReference>
<sequence length="388" mass="40795">MSRSAVLVSGARTPIGKCRGSLAEVPASTLASIVMREAVKRAGIEPSELDDVVFGNLLNSEACNMARLAALEAGFPFSVPAVTMDRQCASGLETMAYAAAMIQAGFKDVLLAGGVESDSTRTYIMEKPKAAYQVMPPQWATYRTAPGDLNVPMGITAENVAEACGVTREECDAFAVESHKKAAHAWEQGYFNEQIVPVTIRGKKGDVIVAADECVRKDASLESMAALKPAFKKDGIVTAGNSSPMNDGAGAVVIMEEGRARSGGYAAMFRFKAYAVAGVDPRMMGLGPVEAVRKLFRQTGMTFADIDLVELNEAFAAQSLGCIRELNIPPDKLNVNGGAIALGHPLAGTGGILVTKLMYELVRRGCGVGMVSFCIGGGQGAAAVIERM</sequence>
<organism evidence="13">
    <name type="scientific">uncultured delta proteobacterium</name>
    <dbReference type="NCBI Taxonomy" id="34034"/>
    <lineage>
        <taxon>Bacteria</taxon>
        <taxon>Deltaproteobacteria</taxon>
        <taxon>environmental samples</taxon>
    </lineage>
</organism>
<dbReference type="GO" id="GO:0005737">
    <property type="term" value="C:cytoplasm"/>
    <property type="evidence" value="ECO:0007669"/>
    <property type="project" value="UniProtKB-ARBA"/>
</dbReference>
<evidence type="ECO:0000256" key="5">
    <source>
        <dbReference type="ARBA" id="ARBA00022946"/>
    </source>
</evidence>
<evidence type="ECO:0000256" key="10">
    <source>
        <dbReference type="RuleBase" id="RU003557"/>
    </source>
</evidence>
<dbReference type="Pfam" id="PF00108">
    <property type="entry name" value="Thiolase_N"/>
    <property type="match status" value="1"/>
</dbReference>
<keyword evidence="8 10" id="KW-0012">Acyltransferase</keyword>
<dbReference type="InterPro" id="IPR020613">
    <property type="entry name" value="Thiolase_CS"/>
</dbReference>
<dbReference type="PROSITE" id="PS00737">
    <property type="entry name" value="THIOLASE_2"/>
    <property type="match status" value="1"/>
</dbReference>
<dbReference type="InterPro" id="IPR002155">
    <property type="entry name" value="Thiolase"/>
</dbReference>
<comment type="subcellular location">
    <subcellularLocation>
        <location evidence="1">Peroxisome</location>
    </subcellularLocation>
</comment>
<comment type="similarity">
    <text evidence="2 10">Belongs to the thiolase-like superfamily. Thiolase family.</text>
</comment>
<feature type="active site" description="Proton acceptor" evidence="9">
    <location>
        <position position="374"/>
    </location>
</feature>
<dbReference type="EMBL" id="FLUQ01000004">
    <property type="protein sequence ID" value="SBW08588.1"/>
    <property type="molecule type" value="Genomic_DNA"/>
</dbReference>
<evidence type="ECO:0000256" key="7">
    <source>
        <dbReference type="ARBA" id="ARBA00023140"/>
    </source>
</evidence>
<evidence type="ECO:0000259" key="11">
    <source>
        <dbReference type="Pfam" id="PF00108"/>
    </source>
</evidence>
<evidence type="ECO:0000256" key="9">
    <source>
        <dbReference type="PIRSR" id="PIRSR000429-1"/>
    </source>
</evidence>
<dbReference type="PANTHER" id="PTHR43853">
    <property type="entry name" value="3-KETOACYL-COA THIOLASE, PEROXISOMAL"/>
    <property type="match status" value="1"/>
</dbReference>
<dbReference type="InterPro" id="IPR050215">
    <property type="entry name" value="Thiolase-like_sf_Thiolase"/>
</dbReference>
<feature type="domain" description="Thiolase N-terminal" evidence="11">
    <location>
        <begin position="6"/>
        <end position="257"/>
    </location>
</feature>
<keyword evidence="5" id="KW-0809">Transit peptide</keyword>
<evidence type="ECO:0000313" key="13">
    <source>
        <dbReference type="EMBL" id="SBW08588.1"/>
    </source>
</evidence>
<name>A0A212KAF7_9DELT</name>
<keyword evidence="7" id="KW-0576">Peroxisome</keyword>
<dbReference type="FunFam" id="3.40.47.10:FF:000010">
    <property type="entry name" value="Acetyl-CoA acetyltransferase (Thiolase)"/>
    <property type="match status" value="1"/>
</dbReference>
<dbReference type="NCBIfam" id="TIGR01930">
    <property type="entry name" value="AcCoA-C-Actrans"/>
    <property type="match status" value="1"/>
</dbReference>
<evidence type="ECO:0000256" key="8">
    <source>
        <dbReference type="ARBA" id="ARBA00023315"/>
    </source>
</evidence>
<dbReference type="GO" id="GO:0003985">
    <property type="term" value="F:acetyl-CoA C-acetyltransferase activity"/>
    <property type="evidence" value="ECO:0007669"/>
    <property type="project" value="UniProtKB-EC"/>
</dbReference>
<dbReference type="GO" id="GO:0010124">
    <property type="term" value="P:phenylacetate catabolic process"/>
    <property type="evidence" value="ECO:0007669"/>
    <property type="project" value="TreeGrafter"/>
</dbReference>
<evidence type="ECO:0000256" key="6">
    <source>
        <dbReference type="ARBA" id="ARBA00023098"/>
    </source>
</evidence>
<feature type="domain" description="Thiolase C-terminal" evidence="12">
    <location>
        <begin position="269"/>
        <end position="387"/>
    </location>
</feature>
<evidence type="ECO:0000256" key="4">
    <source>
        <dbReference type="ARBA" id="ARBA00022832"/>
    </source>
</evidence>
<evidence type="ECO:0000256" key="1">
    <source>
        <dbReference type="ARBA" id="ARBA00004275"/>
    </source>
</evidence>
<dbReference type="SUPFAM" id="SSF53901">
    <property type="entry name" value="Thiolase-like"/>
    <property type="match status" value="2"/>
</dbReference>
<dbReference type="CDD" id="cd00751">
    <property type="entry name" value="thiolase"/>
    <property type="match status" value="1"/>
</dbReference>
<reference evidence="13" key="1">
    <citation type="submission" date="2016-04" db="EMBL/GenBank/DDBJ databases">
        <authorList>
            <person name="Evans L.H."/>
            <person name="Alamgir A."/>
            <person name="Owens N."/>
            <person name="Weber N.D."/>
            <person name="Virtaneva K."/>
            <person name="Barbian K."/>
            <person name="Babar A."/>
            <person name="Rosenke K."/>
        </authorList>
    </citation>
    <scope>NUCLEOTIDE SEQUENCE</scope>
    <source>
        <strain evidence="13">86</strain>
    </source>
</reference>
<dbReference type="PANTHER" id="PTHR43853:SF8">
    <property type="entry name" value="3-KETOACYL-COA THIOLASE, PEROXISOMAL"/>
    <property type="match status" value="1"/>
</dbReference>
<dbReference type="Gene3D" id="3.40.47.10">
    <property type="match status" value="1"/>
</dbReference>
<dbReference type="InterPro" id="IPR020616">
    <property type="entry name" value="Thiolase_N"/>
</dbReference>
<dbReference type="Pfam" id="PF02803">
    <property type="entry name" value="Thiolase_C"/>
    <property type="match status" value="1"/>
</dbReference>
<keyword evidence="3 10" id="KW-0808">Transferase</keyword>
<proteinExistence type="inferred from homology"/>